<dbReference type="Pfam" id="PF01370">
    <property type="entry name" value="Epimerase"/>
    <property type="match status" value="1"/>
</dbReference>
<dbReference type="Proteomes" id="UP000076532">
    <property type="component" value="Unassembled WGS sequence"/>
</dbReference>
<dbReference type="EMBL" id="KV417564">
    <property type="protein sequence ID" value="KZP19370.1"/>
    <property type="molecule type" value="Genomic_DNA"/>
</dbReference>
<dbReference type="OrthoDB" id="2735536at2759"/>
<evidence type="ECO:0000256" key="2">
    <source>
        <dbReference type="ARBA" id="ARBA00023445"/>
    </source>
</evidence>
<evidence type="ECO:0000259" key="3">
    <source>
        <dbReference type="Pfam" id="PF01370"/>
    </source>
</evidence>
<dbReference type="AlphaFoldDB" id="A0A166HYC2"/>
<organism evidence="4 5">
    <name type="scientific">Athelia psychrophila</name>
    <dbReference type="NCBI Taxonomy" id="1759441"/>
    <lineage>
        <taxon>Eukaryota</taxon>
        <taxon>Fungi</taxon>
        <taxon>Dikarya</taxon>
        <taxon>Basidiomycota</taxon>
        <taxon>Agaricomycotina</taxon>
        <taxon>Agaricomycetes</taxon>
        <taxon>Agaricomycetidae</taxon>
        <taxon>Atheliales</taxon>
        <taxon>Atheliaceae</taxon>
        <taxon>Athelia</taxon>
    </lineage>
</organism>
<dbReference type="PANTHER" id="PTHR10366:SF564">
    <property type="entry name" value="STEROL-4-ALPHA-CARBOXYLATE 3-DEHYDROGENASE, DECARBOXYLATING"/>
    <property type="match status" value="1"/>
</dbReference>
<dbReference type="InterPro" id="IPR050425">
    <property type="entry name" value="NAD(P)_dehydrat-like"/>
</dbReference>
<dbReference type="InterPro" id="IPR001509">
    <property type="entry name" value="Epimerase_deHydtase"/>
</dbReference>
<gene>
    <name evidence="4" type="ORF">FIBSPDRAFT_862802</name>
</gene>
<evidence type="ECO:0000313" key="4">
    <source>
        <dbReference type="EMBL" id="KZP19370.1"/>
    </source>
</evidence>
<keyword evidence="5" id="KW-1185">Reference proteome</keyword>
<comment type="similarity">
    <text evidence="2">Belongs to the NAD(P)-dependent epimerase/dehydratase family. Dihydroflavonol-4-reductase subfamily.</text>
</comment>
<dbReference type="PANTHER" id="PTHR10366">
    <property type="entry name" value="NAD DEPENDENT EPIMERASE/DEHYDRATASE"/>
    <property type="match status" value="1"/>
</dbReference>
<feature type="domain" description="NAD-dependent epimerase/dehydratase" evidence="3">
    <location>
        <begin position="8"/>
        <end position="254"/>
    </location>
</feature>
<dbReference type="GO" id="GO:0016616">
    <property type="term" value="F:oxidoreductase activity, acting on the CH-OH group of donors, NAD or NADP as acceptor"/>
    <property type="evidence" value="ECO:0007669"/>
    <property type="project" value="TreeGrafter"/>
</dbReference>
<keyword evidence="1" id="KW-0560">Oxidoreductase</keyword>
<proteinExistence type="inferred from homology"/>
<dbReference type="Gene3D" id="3.40.50.720">
    <property type="entry name" value="NAD(P)-binding Rossmann-like Domain"/>
    <property type="match status" value="1"/>
</dbReference>
<protein>
    <submittedName>
        <fullName evidence="4">NAD(P)-binding protein</fullName>
    </submittedName>
</protein>
<dbReference type="SUPFAM" id="SSF51735">
    <property type="entry name" value="NAD(P)-binding Rossmann-fold domains"/>
    <property type="match status" value="1"/>
</dbReference>
<reference evidence="4 5" key="1">
    <citation type="journal article" date="2016" name="Mol. Biol. Evol.">
        <title>Comparative Genomics of Early-Diverging Mushroom-Forming Fungi Provides Insights into the Origins of Lignocellulose Decay Capabilities.</title>
        <authorList>
            <person name="Nagy L.G."/>
            <person name="Riley R."/>
            <person name="Tritt A."/>
            <person name="Adam C."/>
            <person name="Daum C."/>
            <person name="Floudas D."/>
            <person name="Sun H."/>
            <person name="Yadav J.S."/>
            <person name="Pangilinan J."/>
            <person name="Larsson K.H."/>
            <person name="Matsuura K."/>
            <person name="Barry K."/>
            <person name="Labutti K."/>
            <person name="Kuo R."/>
            <person name="Ohm R.A."/>
            <person name="Bhattacharya S.S."/>
            <person name="Shirouzu T."/>
            <person name="Yoshinaga Y."/>
            <person name="Martin F.M."/>
            <person name="Grigoriev I.V."/>
            <person name="Hibbett D.S."/>
        </authorList>
    </citation>
    <scope>NUCLEOTIDE SEQUENCE [LARGE SCALE GENOMIC DNA]</scope>
    <source>
        <strain evidence="4 5">CBS 109695</strain>
    </source>
</reference>
<evidence type="ECO:0000256" key="1">
    <source>
        <dbReference type="ARBA" id="ARBA00023002"/>
    </source>
</evidence>
<evidence type="ECO:0000313" key="5">
    <source>
        <dbReference type="Proteomes" id="UP000076532"/>
    </source>
</evidence>
<dbReference type="InterPro" id="IPR036291">
    <property type="entry name" value="NAD(P)-bd_dom_sf"/>
</dbReference>
<name>A0A166HYC2_9AGAM</name>
<accession>A0A166HYC2</accession>
<dbReference type="STRING" id="436010.A0A166HYC2"/>
<sequence length="341" mass="36690">MADSKPLVLITGVTGFLAQHVVAATQQAGYRVRGTVRSESKSAPLLAKFPQNFETIVVPDIANSDLSAALEGVTYILHTASPYTFTITNGEEDLLKPAIHGTLNVLRAAKKAGVKKVVITSSFAAISDLKGAGPWGDREYTEKDWNPYTYDEAAAPGVLPGIVYSAGKKLAEKAAWAFAEENQLKLVALNPPMIYGPALQDAATSPETLNTSSAAIYALFSGRVHAIPDDRLPLFCDVRDVARAHVLALETDAADGERVPLCGGAFTWKEATEELYATRPELKDRLVPLNSGNPAPGPVVRISTRVAREKLGLTEFIGWKKSLSDTVDSILELEKKWKSSS</sequence>
<dbReference type="CDD" id="cd05227">
    <property type="entry name" value="AR_SDR_e"/>
    <property type="match status" value="1"/>
</dbReference>